<dbReference type="Pfam" id="PF09424">
    <property type="entry name" value="YqeY"/>
    <property type="match status" value="1"/>
</dbReference>
<comment type="subcellular location">
    <subcellularLocation>
        <location evidence="1">Mitochondrion</location>
    </subcellularLocation>
</comment>
<protein>
    <recommendedName>
        <fullName evidence="1">Altered inheritance of mitochondria protein 41</fullName>
    </recommendedName>
</protein>
<comment type="similarity">
    <text evidence="1">Belongs to the AIM41 family.</text>
</comment>
<dbReference type="AlphaFoldDB" id="A0A9W9HCK2"/>
<dbReference type="GO" id="GO:0005739">
    <property type="term" value="C:mitochondrion"/>
    <property type="evidence" value="ECO:0007669"/>
    <property type="project" value="UniProtKB-SubCell"/>
</dbReference>
<dbReference type="SUPFAM" id="SSF89095">
    <property type="entry name" value="GatB/YqeY motif"/>
    <property type="match status" value="1"/>
</dbReference>
<name>A0A9W9HCK2_9EURO</name>
<evidence type="ECO:0000313" key="4">
    <source>
        <dbReference type="Proteomes" id="UP001149079"/>
    </source>
</evidence>
<accession>A0A9W9HCK2</accession>
<reference evidence="3" key="2">
    <citation type="journal article" date="2023" name="IMA Fungus">
        <title>Comparative genomic study of the Penicillium genus elucidates a diverse pangenome and 15 lateral gene transfer events.</title>
        <authorList>
            <person name="Petersen C."/>
            <person name="Sorensen T."/>
            <person name="Nielsen M.R."/>
            <person name="Sondergaard T.E."/>
            <person name="Sorensen J.L."/>
            <person name="Fitzpatrick D.A."/>
            <person name="Frisvad J.C."/>
            <person name="Nielsen K.L."/>
        </authorList>
    </citation>
    <scope>NUCLEOTIDE SEQUENCE</scope>
    <source>
        <strain evidence="3">IBT 22155</strain>
    </source>
</reference>
<dbReference type="InterPro" id="IPR042184">
    <property type="entry name" value="YqeY/Aim41_N"/>
</dbReference>
<dbReference type="Proteomes" id="UP001149079">
    <property type="component" value="Unassembled WGS sequence"/>
</dbReference>
<reference evidence="3" key="1">
    <citation type="submission" date="2022-11" db="EMBL/GenBank/DDBJ databases">
        <authorList>
            <person name="Petersen C."/>
        </authorList>
    </citation>
    <scope>NUCLEOTIDE SEQUENCE</scope>
    <source>
        <strain evidence="3">IBT 22155</strain>
    </source>
</reference>
<gene>
    <name evidence="1" type="primary">AIM41</name>
    <name evidence="3" type="ORF">N7515_002994</name>
</gene>
<evidence type="ECO:0000256" key="2">
    <source>
        <dbReference type="SAM" id="MobiDB-lite"/>
    </source>
</evidence>
<dbReference type="OrthoDB" id="538640at2759"/>
<keyword evidence="4" id="KW-1185">Reference proteome</keyword>
<dbReference type="EMBL" id="JAPQKL010000002">
    <property type="protein sequence ID" value="KAJ5144207.1"/>
    <property type="molecule type" value="Genomic_DNA"/>
</dbReference>
<evidence type="ECO:0000313" key="3">
    <source>
        <dbReference type="EMBL" id="KAJ5144207.1"/>
    </source>
</evidence>
<comment type="caution">
    <text evidence="3">The sequence shown here is derived from an EMBL/GenBank/DDBJ whole genome shotgun (WGS) entry which is preliminary data.</text>
</comment>
<dbReference type="Gene3D" id="1.10.1510.10">
    <property type="entry name" value="Uncharacterised protein YqeY/AIM41 PF09424, N-terminal domain"/>
    <property type="match status" value="1"/>
</dbReference>
<dbReference type="InterPro" id="IPR003789">
    <property type="entry name" value="Asn/Gln_tRNA_amidoTrase-B-like"/>
</dbReference>
<evidence type="ECO:0000256" key="1">
    <source>
        <dbReference type="RuleBase" id="RU365099"/>
    </source>
</evidence>
<dbReference type="GO" id="GO:0016884">
    <property type="term" value="F:carbon-nitrogen ligase activity, with glutamine as amido-N-donor"/>
    <property type="evidence" value="ECO:0007669"/>
    <property type="project" value="UniProtKB-UniRule"/>
</dbReference>
<feature type="non-terminal residue" evidence="3">
    <location>
        <position position="1"/>
    </location>
</feature>
<dbReference type="InterPro" id="IPR019004">
    <property type="entry name" value="YqeY/Aim41"/>
</dbReference>
<sequence>ELQCTSDGKNELGDTWGNDDERRSGEEFGLFKVFTKSESQHWERTDQLGSSAFQIDCLPHSPLNLQLSLFSLSRLSITMFHSIRFSSRVPARLVRWNSTGPVLPPLMATLRTDLKIAMRAKDTTRLNVLRALISETNNAAKTASPIQTDIQLLSLIRKRLSAAKDAAKEFEAAERPDLKEKEDAQVVVLEEYAGQVKTLPVAEIKEIVSNEISAMMNANTKPNQGSVLKALFAAGGPLDGKPVDRREVAAEVKSALS</sequence>
<dbReference type="PANTHER" id="PTHR28055:SF1">
    <property type="entry name" value="ALTERED INHERITANCE OF MITOCHONDRIA PROTEIN 41, MITOCHONDRIAL"/>
    <property type="match status" value="1"/>
</dbReference>
<organism evidence="3 4">
    <name type="scientific">Penicillium bovifimosum</name>
    <dbReference type="NCBI Taxonomy" id="126998"/>
    <lineage>
        <taxon>Eukaryota</taxon>
        <taxon>Fungi</taxon>
        <taxon>Dikarya</taxon>
        <taxon>Ascomycota</taxon>
        <taxon>Pezizomycotina</taxon>
        <taxon>Eurotiomycetes</taxon>
        <taxon>Eurotiomycetidae</taxon>
        <taxon>Eurotiales</taxon>
        <taxon>Aspergillaceae</taxon>
        <taxon>Penicillium</taxon>
    </lineage>
</organism>
<keyword evidence="1" id="KW-0496">Mitochondrion</keyword>
<dbReference type="PANTHER" id="PTHR28055">
    <property type="entry name" value="ALTERED INHERITANCE OF MITOCHONDRIA PROTEIN 41, MITOCHONDRIAL"/>
    <property type="match status" value="1"/>
</dbReference>
<feature type="region of interest" description="Disordered" evidence="2">
    <location>
        <begin position="1"/>
        <end position="21"/>
    </location>
</feature>
<proteinExistence type="inferred from homology"/>